<dbReference type="Gene3D" id="2.40.33.20">
    <property type="entry name" value="PK beta-barrel domain-like"/>
    <property type="match status" value="1"/>
</dbReference>
<dbReference type="GO" id="GO:0030170">
    <property type="term" value="F:pyridoxal phosphate binding"/>
    <property type="evidence" value="ECO:0007669"/>
    <property type="project" value="InterPro"/>
</dbReference>
<dbReference type="SUPFAM" id="SSF50800">
    <property type="entry name" value="PK beta-barrel domain-like"/>
    <property type="match status" value="1"/>
</dbReference>
<feature type="domain" description="MOSC" evidence="1">
    <location>
        <begin position="21"/>
        <end position="146"/>
    </location>
</feature>
<dbReference type="PROSITE" id="PS51340">
    <property type="entry name" value="MOSC"/>
    <property type="match status" value="1"/>
</dbReference>
<evidence type="ECO:0000259" key="1">
    <source>
        <dbReference type="PROSITE" id="PS51340"/>
    </source>
</evidence>
<dbReference type="PANTHER" id="PTHR36930">
    <property type="entry name" value="METAL-SULFUR CLUSTER BIOSYNTHESIS PROTEINS YUAD-RELATED"/>
    <property type="match status" value="1"/>
</dbReference>
<proteinExistence type="predicted"/>
<dbReference type="Pfam" id="PF03473">
    <property type="entry name" value="MOSC"/>
    <property type="match status" value="1"/>
</dbReference>
<comment type="caution">
    <text evidence="2">The sequence shown here is derived from an EMBL/GenBank/DDBJ whole genome shotgun (WGS) entry which is preliminary data.</text>
</comment>
<accession>A0A7C3V0W5</accession>
<name>A0A7C3V0W5_9BACT</name>
<sequence length="156" mass="16491">MKPDSRVVAVSVSDRKGVVKENVSQAELVVDHGVKGDAHAEGGKRQVSLLALEGIERMRAGGAEVRPGDFAENITTRGLAVDKLPVGTRLRIGKTAELTITQIGKACHHGCAIRELVGDCIMPREGVFAQVDKGGLVRPGDLIEILEIPGNPETPA</sequence>
<dbReference type="PANTHER" id="PTHR36930:SF1">
    <property type="entry name" value="MOSC DOMAIN-CONTAINING PROTEIN"/>
    <property type="match status" value="1"/>
</dbReference>
<dbReference type="GO" id="GO:0003824">
    <property type="term" value="F:catalytic activity"/>
    <property type="evidence" value="ECO:0007669"/>
    <property type="project" value="InterPro"/>
</dbReference>
<dbReference type="InterPro" id="IPR052716">
    <property type="entry name" value="MOSC_domain"/>
</dbReference>
<evidence type="ECO:0000313" key="2">
    <source>
        <dbReference type="EMBL" id="HGF34981.1"/>
    </source>
</evidence>
<gene>
    <name evidence="2" type="ORF">ENW96_11460</name>
</gene>
<protein>
    <submittedName>
        <fullName evidence="2">MOSC domain-containing protein</fullName>
    </submittedName>
</protein>
<organism evidence="2">
    <name type="scientific">Desulfobacca acetoxidans</name>
    <dbReference type="NCBI Taxonomy" id="60893"/>
    <lineage>
        <taxon>Bacteria</taxon>
        <taxon>Pseudomonadati</taxon>
        <taxon>Thermodesulfobacteriota</taxon>
        <taxon>Desulfobaccia</taxon>
        <taxon>Desulfobaccales</taxon>
        <taxon>Desulfobaccaceae</taxon>
        <taxon>Desulfobacca</taxon>
    </lineage>
</organism>
<reference evidence="2" key="1">
    <citation type="journal article" date="2020" name="mSystems">
        <title>Genome- and Community-Level Interaction Insights into Carbon Utilization and Element Cycling Functions of Hydrothermarchaeota in Hydrothermal Sediment.</title>
        <authorList>
            <person name="Zhou Z."/>
            <person name="Liu Y."/>
            <person name="Xu W."/>
            <person name="Pan J."/>
            <person name="Luo Z.H."/>
            <person name="Li M."/>
        </authorList>
    </citation>
    <scope>NUCLEOTIDE SEQUENCE [LARGE SCALE GENOMIC DNA]</scope>
    <source>
        <strain evidence="2">SpSt-897</strain>
    </source>
</reference>
<dbReference type="AlphaFoldDB" id="A0A7C3V0W5"/>
<dbReference type="InterPro" id="IPR011037">
    <property type="entry name" value="Pyrv_Knase-like_insert_dom_sf"/>
</dbReference>
<dbReference type="InterPro" id="IPR005302">
    <property type="entry name" value="MoCF_Sase_C"/>
</dbReference>
<dbReference type="EMBL" id="DTMF01000277">
    <property type="protein sequence ID" value="HGF34981.1"/>
    <property type="molecule type" value="Genomic_DNA"/>
</dbReference>
<dbReference type="GO" id="GO:0030151">
    <property type="term" value="F:molybdenum ion binding"/>
    <property type="evidence" value="ECO:0007669"/>
    <property type="project" value="InterPro"/>
</dbReference>